<dbReference type="SMART" id="SM00857">
    <property type="entry name" value="Resolvase"/>
    <property type="match status" value="1"/>
</dbReference>
<dbReference type="InterPro" id="IPR006119">
    <property type="entry name" value="Resolv_N"/>
</dbReference>
<dbReference type="PROSITE" id="PS51736">
    <property type="entry name" value="RECOMBINASES_3"/>
    <property type="match status" value="1"/>
</dbReference>
<dbReference type="Gene3D" id="3.40.50.1390">
    <property type="entry name" value="Resolvase, N-terminal catalytic domain"/>
    <property type="match status" value="1"/>
</dbReference>
<evidence type="ECO:0000259" key="3">
    <source>
        <dbReference type="PROSITE" id="PS51736"/>
    </source>
</evidence>
<keyword evidence="1" id="KW-0238">DNA-binding</keyword>
<organism evidence="4 5">
    <name type="scientific">Rubricoccus marinus</name>
    <dbReference type="NCBI Taxonomy" id="716817"/>
    <lineage>
        <taxon>Bacteria</taxon>
        <taxon>Pseudomonadati</taxon>
        <taxon>Rhodothermota</taxon>
        <taxon>Rhodothermia</taxon>
        <taxon>Rhodothermales</taxon>
        <taxon>Rubricoccaceae</taxon>
        <taxon>Rubricoccus</taxon>
    </lineage>
</organism>
<dbReference type="PANTHER" id="PTHR30461:SF2">
    <property type="entry name" value="SERINE RECOMBINASE PINE-RELATED"/>
    <property type="match status" value="1"/>
</dbReference>
<keyword evidence="2" id="KW-0233">DNA recombination</keyword>
<sequence length="225" mass="25753">MPTDPSPAPLPPKKRAALYLRVSKRDGDQTEENQRLQLRRFLEQEGYDLARPDGTLREFVDRESGRKGRRERSAFADVFEAAERREFDTLVFWSLDRFSREGIRKTVAYLQQLEALGVRFRSYTEPYLSTENELVSHVLLGVLSYFAEYEAQKISRRTIAGLERARAEGKVLGRPSTFDAHRAALEEMLDGGEAKAEMARRTGLAYNTVKAHLRRIEGERAEISG</sequence>
<comment type="caution">
    <text evidence="4">The sequence shown here is derived from an EMBL/GenBank/DDBJ whole genome shotgun (WGS) entry which is preliminary data.</text>
</comment>
<proteinExistence type="predicted"/>
<evidence type="ECO:0000313" key="5">
    <source>
        <dbReference type="Proteomes" id="UP000216446"/>
    </source>
</evidence>
<dbReference type="InParanoid" id="A0A259TV69"/>
<dbReference type="InterPro" id="IPR036162">
    <property type="entry name" value="Resolvase-like_N_sf"/>
</dbReference>
<dbReference type="AlphaFoldDB" id="A0A259TV69"/>
<dbReference type="GO" id="GO:0000150">
    <property type="term" value="F:DNA strand exchange activity"/>
    <property type="evidence" value="ECO:0007669"/>
    <property type="project" value="InterPro"/>
</dbReference>
<dbReference type="EMBL" id="MQWB01000010">
    <property type="protein sequence ID" value="OZC01474.1"/>
    <property type="molecule type" value="Genomic_DNA"/>
</dbReference>
<reference evidence="4 5" key="1">
    <citation type="submission" date="2016-11" db="EMBL/GenBank/DDBJ databases">
        <title>Study of marine rhodopsin-containing bacteria.</title>
        <authorList>
            <person name="Yoshizawa S."/>
            <person name="Kumagai Y."/>
            <person name="Kogure K."/>
        </authorList>
    </citation>
    <scope>NUCLEOTIDE SEQUENCE [LARGE SCALE GENOMIC DNA]</scope>
    <source>
        <strain evidence="4 5">SG-29</strain>
    </source>
</reference>
<dbReference type="SUPFAM" id="SSF53041">
    <property type="entry name" value="Resolvase-like"/>
    <property type="match status" value="1"/>
</dbReference>
<dbReference type="Pfam" id="PF00239">
    <property type="entry name" value="Resolvase"/>
    <property type="match status" value="1"/>
</dbReference>
<evidence type="ECO:0000313" key="4">
    <source>
        <dbReference type="EMBL" id="OZC01474.1"/>
    </source>
</evidence>
<accession>A0A259TV69</accession>
<feature type="domain" description="Resolvase/invertase-type recombinase catalytic" evidence="3">
    <location>
        <begin position="15"/>
        <end position="169"/>
    </location>
</feature>
<dbReference type="InterPro" id="IPR050639">
    <property type="entry name" value="SSR_resolvase"/>
</dbReference>
<dbReference type="Proteomes" id="UP000216446">
    <property type="component" value="Unassembled WGS sequence"/>
</dbReference>
<name>A0A259TV69_9BACT</name>
<dbReference type="PANTHER" id="PTHR30461">
    <property type="entry name" value="DNA-INVERTASE FROM LAMBDOID PROPHAGE"/>
    <property type="match status" value="1"/>
</dbReference>
<evidence type="ECO:0000256" key="1">
    <source>
        <dbReference type="ARBA" id="ARBA00023125"/>
    </source>
</evidence>
<protein>
    <recommendedName>
        <fullName evidence="3">Resolvase/invertase-type recombinase catalytic domain-containing protein</fullName>
    </recommendedName>
</protein>
<dbReference type="CDD" id="cd00338">
    <property type="entry name" value="Ser_Recombinase"/>
    <property type="match status" value="1"/>
</dbReference>
<keyword evidence="5" id="KW-1185">Reference proteome</keyword>
<evidence type="ECO:0000256" key="2">
    <source>
        <dbReference type="ARBA" id="ARBA00023172"/>
    </source>
</evidence>
<gene>
    <name evidence="4" type="ORF">BSZ36_17510</name>
</gene>
<dbReference type="GO" id="GO:0003677">
    <property type="term" value="F:DNA binding"/>
    <property type="evidence" value="ECO:0007669"/>
    <property type="project" value="UniProtKB-KW"/>
</dbReference>